<comment type="caution">
    <text evidence="1">The sequence shown here is derived from an EMBL/GenBank/DDBJ whole genome shotgun (WGS) entry which is preliminary data.</text>
</comment>
<keyword evidence="2" id="KW-1185">Reference proteome</keyword>
<name>A0AAV4X6H4_CAEEX</name>
<accession>A0AAV4X6H4</accession>
<dbReference type="AlphaFoldDB" id="A0AAV4X6H4"/>
<reference evidence="1 2" key="1">
    <citation type="submission" date="2021-06" db="EMBL/GenBank/DDBJ databases">
        <title>Caerostris extrusa draft genome.</title>
        <authorList>
            <person name="Kono N."/>
            <person name="Arakawa K."/>
        </authorList>
    </citation>
    <scope>NUCLEOTIDE SEQUENCE [LARGE SCALE GENOMIC DNA]</scope>
</reference>
<evidence type="ECO:0000313" key="2">
    <source>
        <dbReference type="Proteomes" id="UP001054945"/>
    </source>
</evidence>
<sequence length="125" mass="14175">MEGQEGGRILRRKTAALLRPMCRLQTGPDTHVVNAANTMPHRPTCRDISRHIAVPILSRLRNATHVAKCTLACQHWPCISSHIISTISVRYAAKAFPGLGYCRPHALAHWRKAFWVCTLWESLRR</sequence>
<protein>
    <submittedName>
        <fullName evidence="1">Uncharacterized protein</fullName>
    </submittedName>
</protein>
<organism evidence="1 2">
    <name type="scientific">Caerostris extrusa</name>
    <name type="common">Bark spider</name>
    <name type="synonym">Caerostris bankana</name>
    <dbReference type="NCBI Taxonomy" id="172846"/>
    <lineage>
        <taxon>Eukaryota</taxon>
        <taxon>Metazoa</taxon>
        <taxon>Ecdysozoa</taxon>
        <taxon>Arthropoda</taxon>
        <taxon>Chelicerata</taxon>
        <taxon>Arachnida</taxon>
        <taxon>Araneae</taxon>
        <taxon>Araneomorphae</taxon>
        <taxon>Entelegynae</taxon>
        <taxon>Araneoidea</taxon>
        <taxon>Araneidae</taxon>
        <taxon>Caerostris</taxon>
    </lineage>
</organism>
<dbReference type="Proteomes" id="UP001054945">
    <property type="component" value="Unassembled WGS sequence"/>
</dbReference>
<gene>
    <name evidence="1" type="ORF">CEXT_186921</name>
</gene>
<proteinExistence type="predicted"/>
<dbReference type="EMBL" id="BPLR01017304">
    <property type="protein sequence ID" value="GIY90238.1"/>
    <property type="molecule type" value="Genomic_DNA"/>
</dbReference>
<evidence type="ECO:0000313" key="1">
    <source>
        <dbReference type="EMBL" id="GIY90238.1"/>
    </source>
</evidence>